<proteinExistence type="predicted"/>
<feature type="transmembrane region" description="Helical" evidence="1">
    <location>
        <begin position="100"/>
        <end position="120"/>
    </location>
</feature>
<reference evidence="2 3" key="1">
    <citation type="submission" date="2020-08" db="EMBL/GenBank/DDBJ databases">
        <title>Sequencing the genomes of 1000 actinobacteria strains.</title>
        <authorList>
            <person name="Klenk H.-P."/>
        </authorList>
    </citation>
    <scope>NUCLEOTIDE SEQUENCE [LARGE SCALE GENOMIC DNA]</scope>
    <source>
        <strain evidence="2 3">DSM 45258</strain>
    </source>
</reference>
<feature type="transmembrane region" description="Helical" evidence="1">
    <location>
        <begin position="20"/>
        <end position="41"/>
    </location>
</feature>
<sequence>MSTGILMVATITALYGQAVMANWEAAIAVAVALAGLWIARMRMTARRTVPERRVGYGLAALLAIVAVPGLLPVAAYHWGYLTFLGAAFVVLGLRSGQRLTWISGGVTAIVGVLTGSAVARDVLLGIQETSTGVGPSVAAQTALGLLVLLLAVRDRKAK</sequence>
<accession>A0A839RJJ6</accession>
<dbReference type="EMBL" id="JACHWS010000001">
    <property type="protein sequence ID" value="MBB3037002.1"/>
    <property type="molecule type" value="Genomic_DNA"/>
</dbReference>
<feature type="transmembrane region" description="Helical" evidence="1">
    <location>
        <begin position="77"/>
        <end position="93"/>
    </location>
</feature>
<organism evidence="2 3">
    <name type="scientific">Hoyosella altamirensis</name>
    <dbReference type="NCBI Taxonomy" id="616997"/>
    <lineage>
        <taxon>Bacteria</taxon>
        <taxon>Bacillati</taxon>
        <taxon>Actinomycetota</taxon>
        <taxon>Actinomycetes</taxon>
        <taxon>Mycobacteriales</taxon>
        <taxon>Hoyosellaceae</taxon>
        <taxon>Hoyosella</taxon>
    </lineage>
</organism>
<evidence type="ECO:0000256" key="1">
    <source>
        <dbReference type="SAM" id="Phobius"/>
    </source>
</evidence>
<dbReference type="AlphaFoldDB" id="A0A839RJJ6"/>
<dbReference type="RefSeq" id="WP_157095357.1">
    <property type="nucleotide sequence ID" value="NZ_BDDI01000020.1"/>
</dbReference>
<name>A0A839RJJ6_9ACTN</name>
<keyword evidence="1" id="KW-0472">Membrane</keyword>
<feature type="transmembrane region" description="Helical" evidence="1">
    <location>
        <begin position="132"/>
        <end position="152"/>
    </location>
</feature>
<comment type="caution">
    <text evidence="2">The sequence shown here is derived from an EMBL/GenBank/DDBJ whole genome shotgun (WGS) entry which is preliminary data.</text>
</comment>
<feature type="transmembrane region" description="Helical" evidence="1">
    <location>
        <begin position="53"/>
        <end position="71"/>
    </location>
</feature>
<dbReference type="OrthoDB" id="9977162at2"/>
<keyword evidence="1" id="KW-1133">Transmembrane helix</keyword>
<dbReference type="Proteomes" id="UP000567922">
    <property type="component" value="Unassembled WGS sequence"/>
</dbReference>
<evidence type="ECO:0000313" key="2">
    <source>
        <dbReference type="EMBL" id="MBB3037002.1"/>
    </source>
</evidence>
<protein>
    <submittedName>
        <fullName evidence="2">Uncharacterized protein</fullName>
    </submittedName>
</protein>
<keyword evidence="3" id="KW-1185">Reference proteome</keyword>
<evidence type="ECO:0000313" key="3">
    <source>
        <dbReference type="Proteomes" id="UP000567922"/>
    </source>
</evidence>
<keyword evidence="1" id="KW-0812">Transmembrane</keyword>
<gene>
    <name evidence="2" type="ORF">FHU29_001436</name>
</gene>